<dbReference type="Proteomes" id="UP001152320">
    <property type="component" value="Chromosome 10"/>
</dbReference>
<dbReference type="Gene3D" id="2.60.40.4060">
    <property type="entry name" value="Reeler domain"/>
    <property type="match status" value="1"/>
</dbReference>
<evidence type="ECO:0000256" key="2">
    <source>
        <dbReference type="SAM" id="SignalP"/>
    </source>
</evidence>
<comment type="caution">
    <text evidence="5">The sequence shown here is derived from an EMBL/GenBank/DDBJ whole genome shotgun (WGS) entry which is preliminary data.</text>
</comment>
<evidence type="ECO:0000313" key="5">
    <source>
        <dbReference type="EMBL" id="KAJ8034232.1"/>
    </source>
</evidence>
<feature type="signal peptide" evidence="2">
    <location>
        <begin position="1"/>
        <end position="25"/>
    </location>
</feature>
<gene>
    <name evidence="5" type="ORF">HOLleu_20981</name>
</gene>
<name>A0A9Q1BWP1_HOLLE</name>
<dbReference type="PROSITE" id="PS51019">
    <property type="entry name" value="REELIN"/>
    <property type="match status" value="1"/>
</dbReference>
<evidence type="ECO:0000259" key="3">
    <source>
        <dbReference type="PROSITE" id="PS50825"/>
    </source>
</evidence>
<evidence type="ECO:0000256" key="1">
    <source>
        <dbReference type="ARBA" id="ARBA00022737"/>
    </source>
</evidence>
<dbReference type="EMBL" id="JAIZAY010000010">
    <property type="protein sequence ID" value="KAJ8034232.1"/>
    <property type="molecule type" value="Genomic_DNA"/>
</dbReference>
<dbReference type="PANTHER" id="PTHR24273">
    <property type="entry name" value="FI04643P-RELATED"/>
    <property type="match status" value="1"/>
</dbReference>
<accession>A0A9Q1BWP1</accession>
<dbReference type="AlphaFoldDB" id="A0A9Q1BWP1"/>
<sequence length="439" mass="46293">MPSFLLRTIFLVFLVGLLANFKVKAQFFNGATSASCVSLSEPGFTAQTGPSPYFVTFSPGTYRSGEVIEVTLQSSQAQVSSFNAIMCQARPLSDGSSPVGSFDIQNSPDYQYVVCPDDSAQQFSFNGTITNFNSNPKFLPVTFSWVAPDSSVGDVIFFSTVVQSNGIFWEALPSQALSAVNTPPVITCPASVTVFSLSNNVGNTASWVDPTCTDLEQNDITLTTSCNPTSGSFFSGVQSNTVTCTCTDNGGLSDTCVFTVTVRTVNTPPVITCPASVTVFSLPNNVGNTAFWVDPTCTDLEQNDITLTTSCNPTSGSFFSGVQSNSVTCTCKDNGGLSDTCVFTVTVQNVNTPPVITCPASVTVFSLPNNVGNTASWVDPTCTDLEQNDITLTTSCNPTSGSFFSGVQSNSVLCTCTVNGRISDTCVFIVTVEITPNGL</sequence>
<dbReference type="PROSITE" id="PS50825">
    <property type="entry name" value="HYR"/>
    <property type="match status" value="3"/>
</dbReference>
<dbReference type="InterPro" id="IPR003410">
    <property type="entry name" value="HYR_dom"/>
</dbReference>
<feature type="chain" id="PRO_5040394190" evidence="2">
    <location>
        <begin position="26"/>
        <end position="439"/>
    </location>
</feature>
<keyword evidence="2" id="KW-0732">Signal</keyword>
<dbReference type="Pfam" id="PF02014">
    <property type="entry name" value="Reeler"/>
    <property type="match status" value="1"/>
</dbReference>
<dbReference type="InterPro" id="IPR042307">
    <property type="entry name" value="Reeler_sf"/>
</dbReference>
<dbReference type="CDD" id="cd08544">
    <property type="entry name" value="Reeler"/>
    <property type="match status" value="1"/>
</dbReference>
<proteinExistence type="predicted"/>
<organism evidence="5 6">
    <name type="scientific">Holothuria leucospilota</name>
    <name type="common">Black long sea cucumber</name>
    <name type="synonym">Mertensiothuria leucospilota</name>
    <dbReference type="NCBI Taxonomy" id="206669"/>
    <lineage>
        <taxon>Eukaryota</taxon>
        <taxon>Metazoa</taxon>
        <taxon>Echinodermata</taxon>
        <taxon>Eleutherozoa</taxon>
        <taxon>Echinozoa</taxon>
        <taxon>Holothuroidea</taxon>
        <taxon>Aspidochirotacea</taxon>
        <taxon>Aspidochirotida</taxon>
        <taxon>Holothuriidae</taxon>
        <taxon>Holothuria</taxon>
    </lineage>
</organism>
<dbReference type="OrthoDB" id="6418377at2759"/>
<reference evidence="5" key="1">
    <citation type="submission" date="2021-10" db="EMBL/GenBank/DDBJ databases">
        <title>Tropical sea cucumber genome reveals ecological adaptation and Cuvierian tubules defense mechanism.</title>
        <authorList>
            <person name="Chen T."/>
        </authorList>
    </citation>
    <scope>NUCLEOTIDE SEQUENCE</scope>
    <source>
        <strain evidence="5">Nanhai2018</strain>
        <tissue evidence="5">Muscle</tissue>
    </source>
</reference>
<keyword evidence="1" id="KW-0677">Repeat</keyword>
<keyword evidence="6" id="KW-1185">Reference proteome</keyword>
<evidence type="ECO:0000313" key="6">
    <source>
        <dbReference type="Proteomes" id="UP001152320"/>
    </source>
</evidence>
<feature type="domain" description="HYR" evidence="3">
    <location>
        <begin position="265"/>
        <end position="349"/>
    </location>
</feature>
<dbReference type="PANTHER" id="PTHR24273:SF32">
    <property type="entry name" value="HYALIN"/>
    <property type="match status" value="1"/>
</dbReference>
<feature type="domain" description="HYR" evidence="3">
    <location>
        <begin position="350"/>
        <end position="434"/>
    </location>
</feature>
<dbReference type="Pfam" id="PF02494">
    <property type="entry name" value="HYR"/>
    <property type="match status" value="2"/>
</dbReference>
<evidence type="ECO:0000259" key="4">
    <source>
        <dbReference type="PROSITE" id="PS51019"/>
    </source>
</evidence>
<feature type="domain" description="HYR" evidence="3">
    <location>
        <begin position="178"/>
        <end position="264"/>
    </location>
</feature>
<feature type="domain" description="Reelin" evidence="4">
    <location>
        <begin position="17"/>
        <end position="194"/>
    </location>
</feature>
<protein>
    <submittedName>
        <fullName evidence="5">Ferric-chelate reductase 1</fullName>
    </submittedName>
</protein>
<dbReference type="InterPro" id="IPR002861">
    <property type="entry name" value="Reeler_dom"/>
</dbReference>